<dbReference type="RefSeq" id="WP_232649191.1">
    <property type="nucleotide sequence ID" value="NZ_JAJSBI010000006.1"/>
</dbReference>
<name>A0A9Q3VML3_9ACTN</name>
<reference evidence="1" key="1">
    <citation type="submission" date="2021-12" db="EMBL/GenBank/DDBJ databases">
        <authorList>
            <person name="Lee J.-H."/>
            <person name="Kim S.-B."/>
        </authorList>
    </citation>
    <scope>NUCLEOTIDE SEQUENCE</scope>
    <source>
        <strain evidence="1">NR30</strain>
    </source>
</reference>
<comment type="caution">
    <text evidence="1">The sequence shown here is derived from an EMBL/GenBank/DDBJ whole genome shotgun (WGS) entry which is preliminary data.</text>
</comment>
<accession>A0A9Q3VML3</accession>
<organism evidence="1 2">
    <name type="scientific">Streptomyces guryensis</name>
    <dbReference type="NCBI Taxonomy" id="2886947"/>
    <lineage>
        <taxon>Bacteria</taxon>
        <taxon>Bacillati</taxon>
        <taxon>Actinomycetota</taxon>
        <taxon>Actinomycetes</taxon>
        <taxon>Kitasatosporales</taxon>
        <taxon>Streptomycetaceae</taxon>
        <taxon>Streptomyces</taxon>
    </lineage>
</organism>
<dbReference type="AlphaFoldDB" id="A0A9Q3VML3"/>
<keyword evidence="2" id="KW-1185">Reference proteome</keyword>
<proteinExistence type="predicted"/>
<dbReference type="Proteomes" id="UP001108029">
    <property type="component" value="Unassembled WGS sequence"/>
</dbReference>
<gene>
    <name evidence="1" type="ORF">LJ657_15585</name>
</gene>
<sequence>MSARFCEPNEPLHACEVSHWNHAPAPAPWNETSEMYTEQLAAAGAAGPAGLASPAL</sequence>
<evidence type="ECO:0000313" key="1">
    <source>
        <dbReference type="EMBL" id="MCD9875071.1"/>
    </source>
</evidence>
<dbReference type="EMBL" id="JAJSBI010000006">
    <property type="protein sequence ID" value="MCD9875071.1"/>
    <property type="molecule type" value="Genomic_DNA"/>
</dbReference>
<evidence type="ECO:0000313" key="2">
    <source>
        <dbReference type="Proteomes" id="UP001108029"/>
    </source>
</evidence>
<protein>
    <submittedName>
        <fullName evidence="1">Uncharacterized protein</fullName>
    </submittedName>
</protein>